<evidence type="ECO:0000313" key="15">
    <source>
        <dbReference type="EMBL" id="HDR50537.1"/>
    </source>
</evidence>
<dbReference type="NCBIfam" id="TIGR00595">
    <property type="entry name" value="priA"/>
    <property type="match status" value="1"/>
</dbReference>
<dbReference type="PROSITE" id="PS51192">
    <property type="entry name" value="HELICASE_ATP_BIND_1"/>
    <property type="match status" value="1"/>
</dbReference>
<keyword evidence="3" id="KW-0479">Metal-binding</keyword>
<evidence type="ECO:0000256" key="5">
    <source>
        <dbReference type="ARBA" id="ARBA00022801"/>
    </source>
</evidence>
<dbReference type="PANTHER" id="PTHR30580">
    <property type="entry name" value="PRIMOSOMAL PROTEIN N"/>
    <property type="match status" value="1"/>
</dbReference>
<comment type="caution">
    <text evidence="15">The sequence shown here is derived from an EMBL/GenBank/DDBJ whole genome shotgun (WGS) entry which is preliminary data.</text>
</comment>
<dbReference type="PANTHER" id="PTHR30580:SF0">
    <property type="entry name" value="PRIMOSOMAL PROTEIN N"/>
    <property type="match status" value="1"/>
</dbReference>
<dbReference type="SMART" id="SM00487">
    <property type="entry name" value="DEXDc"/>
    <property type="match status" value="1"/>
</dbReference>
<dbReference type="SMART" id="SM00490">
    <property type="entry name" value="HELICc"/>
    <property type="match status" value="1"/>
</dbReference>
<dbReference type="Proteomes" id="UP000886047">
    <property type="component" value="Unassembled WGS sequence"/>
</dbReference>
<dbReference type="Pfam" id="PF18074">
    <property type="entry name" value="PriA_C"/>
    <property type="match status" value="1"/>
</dbReference>
<keyword evidence="7" id="KW-0862">Zinc</keyword>
<dbReference type="InterPro" id="IPR040498">
    <property type="entry name" value="PriA_CRR"/>
</dbReference>
<dbReference type="GO" id="GO:0043138">
    <property type="term" value="F:3'-5' DNA helicase activity"/>
    <property type="evidence" value="ECO:0007669"/>
    <property type="project" value="UniProtKB-EC"/>
</dbReference>
<dbReference type="InterPro" id="IPR014001">
    <property type="entry name" value="Helicase_ATP-bd"/>
</dbReference>
<dbReference type="SUPFAM" id="SSF52540">
    <property type="entry name" value="P-loop containing nucleoside triphosphate hydrolases"/>
    <property type="match status" value="2"/>
</dbReference>
<evidence type="ECO:0000256" key="11">
    <source>
        <dbReference type="ARBA" id="ARBA00034808"/>
    </source>
</evidence>
<dbReference type="InterPro" id="IPR005259">
    <property type="entry name" value="PriA"/>
</dbReference>
<evidence type="ECO:0000256" key="8">
    <source>
        <dbReference type="ARBA" id="ARBA00022840"/>
    </source>
</evidence>
<keyword evidence="8" id="KW-0067">ATP-binding</keyword>
<evidence type="ECO:0000259" key="13">
    <source>
        <dbReference type="PROSITE" id="PS51192"/>
    </source>
</evidence>
<keyword evidence="4" id="KW-0547">Nucleotide-binding</keyword>
<proteinExistence type="inferred from homology"/>
<evidence type="ECO:0000256" key="9">
    <source>
        <dbReference type="ARBA" id="ARBA00023125"/>
    </source>
</evidence>
<keyword evidence="6" id="KW-0347">Helicase</keyword>
<evidence type="ECO:0000256" key="6">
    <source>
        <dbReference type="ARBA" id="ARBA00022806"/>
    </source>
</evidence>
<dbReference type="GO" id="GO:0046872">
    <property type="term" value="F:metal ion binding"/>
    <property type="evidence" value="ECO:0007669"/>
    <property type="project" value="UniProtKB-KW"/>
</dbReference>
<feature type="domain" description="Helicase ATP-binding" evidence="13">
    <location>
        <begin position="202"/>
        <end position="375"/>
    </location>
</feature>
<dbReference type="InterPro" id="IPR001650">
    <property type="entry name" value="Helicase_C-like"/>
</dbReference>
<protein>
    <recommendedName>
        <fullName evidence="11">DNA 3'-5' helicase</fullName>
        <ecNumber evidence="11">5.6.2.4</ecNumber>
    </recommendedName>
</protein>
<evidence type="ECO:0000256" key="10">
    <source>
        <dbReference type="ARBA" id="ARBA00023235"/>
    </source>
</evidence>
<organism evidence="15">
    <name type="scientific">Mariniphaga anaerophila</name>
    <dbReference type="NCBI Taxonomy" id="1484053"/>
    <lineage>
        <taxon>Bacteria</taxon>
        <taxon>Pseudomonadati</taxon>
        <taxon>Bacteroidota</taxon>
        <taxon>Bacteroidia</taxon>
        <taxon>Marinilabiliales</taxon>
        <taxon>Prolixibacteraceae</taxon>
        <taxon>Mariniphaga</taxon>
    </lineage>
</organism>
<keyword evidence="10" id="KW-0413">Isomerase</keyword>
<sequence length="731" mass="83801">CTLGDVFRAALPTGLKLESKSKVFLTGNEEEQEISEKEFRILELVKKDVSRLDALQKTLGKNFSYPALKSLIEKNLVQAEEKLNAKYTPKTGTCIKLHPDIKTESALNEIADNLQRAKKQQALLFHFIEKTHAFQPAQKPFISKTELLKGTTFSASVLNELIAKKILNSFQKQVSRIKEKTLQQADLNLLNKHQQQALTEIKTCFNKNQVTLMHGVTASGKTEIYIHLIDEVLKQEKQALYLLPEIALTTQIIERLKSVFGPKVGIYHSRLNSQERVEIWKKVLRFQTHPKEGYQVVLGARSALFMPFSNLGLVIVDEEHENSFKQFDPAPRYHARDMAVVLGKQNNANVLLGSATPSFESFYNALNGKYGLVNLTKRHSNMELPEIIVADLKRAWKKKQMHSVLTPELFEVMNEALNNREQVILFQNRRGYSPYIQCFTCGWIPKCNNCDVSLTYHKYKKRLNCHYCGFSIAMPAECPECGSPEIKTRGFGTEKIEDELKPLFPGKHIERMDLDTTRSKNAFEKIIHNLESRKTDILIGTQMVTKGLDFEHVRVVGILNADNLINFPDFRAHERAYQLVSQVSGRAGRKHSRGKVVVQTAQPEHPLIELIKNQDYMAAFQAQMKERRLFKYPPGHRLIKVVVKHKKPENVNRMAGQLADRLRTNQSLIVLGPEFPLVSRIQLWYHKEIWIKISRRLSPDEVKRFLVKSIEMVRKRPENSSCMVNIDVDPA</sequence>
<dbReference type="InterPro" id="IPR041236">
    <property type="entry name" value="PriA_C"/>
</dbReference>
<dbReference type="GO" id="GO:0005524">
    <property type="term" value="F:ATP binding"/>
    <property type="evidence" value="ECO:0007669"/>
    <property type="project" value="UniProtKB-KW"/>
</dbReference>
<dbReference type="GO" id="GO:0006302">
    <property type="term" value="P:double-strand break repair"/>
    <property type="evidence" value="ECO:0007669"/>
    <property type="project" value="InterPro"/>
</dbReference>
<evidence type="ECO:0000259" key="14">
    <source>
        <dbReference type="PROSITE" id="PS51194"/>
    </source>
</evidence>
<dbReference type="AlphaFoldDB" id="A0A831LPZ8"/>
<dbReference type="GO" id="GO:1990077">
    <property type="term" value="C:primosome complex"/>
    <property type="evidence" value="ECO:0007669"/>
    <property type="project" value="UniProtKB-KW"/>
</dbReference>
<feature type="non-terminal residue" evidence="15">
    <location>
        <position position="1"/>
    </location>
</feature>
<dbReference type="CDD" id="cd17929">
    <property type="entry name" value="DEXHc_priA"/>
    <property type="match status" value="1"/>
</dbReference>
<dbReference type="InterPro" id="IPR011545">
    <property type="entry name" value="DEAD/DEAH_box_helicase_dom"/>
</dbReference>
<dbReference type="GO" id="GO:0006270">
    <property type="term" value="P:DNA replication initiation"/>
    <property type="evidence" value="ECO:0007669"/>
    <property type="project" value="TreeGrafter"/>
</dbReference>
<dbReference type="EC" id="5.6.2.4" evidence="11"/>
<feature type="domain" description="Helicase C-terminal" evidence="14">
    <location>
        <begin position="419"/>
        <end position="628"/>
    </location>
</feature>
<dbReference type="Pfam" id="PF00271">
    <property type="entry name" value="Helicase_C"/>
    <property type="match status" value="1"/>
</dbReference>
<dbReference type="EMBL" id="DSDK01000156">
    <property type="protein sequence ID" value="HDR50537.1"/>
    <property type="molecule type" value="Genomic_DNA"/>
</dbReference>
<evidence type="ECO:0000256" key="4">
    <source>
        <dbReference type="ARBA" id="ARBA00022741"/>
    </source>
</evidence>
<evidence type="ECO:0000256" key="7">
    <source>
        <dbReference type="ARBA" id="ARBA00022833"/>
    </source>
</evidence>
<accession>A0A831LPZ8</accession>
<gene>
    <name evidence="15" type="primary">priA</name>
    <name evidence="15" type="ORF">ENN90_02795</name>
</gene>
<keyword evidence="2" id="KW-0235">DNA replication</keyword>
<dbReference type="GO" id="GO:0003677">
    <property type="term" value="F:DNA binding"/>
    <property type="evidence" value="ECO:0007669"/>
    <property type="project" value="UniProtKB-KW"/>
</dbReference>
<dbReference type="GO" id="GO:0006310">
    <property type="term" value="P:DNA recombination"/>
    <property type="evidence" value="ECO:0007669"/>
    <property type="project" value="InterPro"/>
</dbReference>
<dbReference type="Pfam" id="PF00270">
    <property type="entry name" value="DEAD"/>
    <property type="match status" value="1"/>
</dbReference>
<dbReference type="FunFam" id="3.40.50.300:FF:000489">
    <property type="entry name" value="Primosome assembly protein PriA"/>
    <property type="match status" value="1"/>
</dbReference>
<keyword evidence="9" id="KW-0238">DNA-binding</keyword>
<keyword evidence="5" id="KW-0378">Hydrolase</keyword>
<evidence type="ECO:0000256" key="2">
    <source>
        <dbReference type="ARBA" id="ARBA00022705"/>
    </source>
</evidence>
<dbReference type="InterPro" id="IPR027417">
    <property type="entry name" value="P-loop_NTPase"/>
</dbReference>
<comment type="catalytic activity">
    <reaction evidence="12">
        <text>ATP + H2O = ADP + phosphate + H(+)</text>
        <dbReference type="Rhea" id="RHEA:13065"/>
        <dbReference type="ChEBI" id="CHEBI:15377"/>
        <dbReference type="ChEBI" id="CHEBI:15378"/>
        <dbReference type="ChEBI" id="CHEBI:30616"/>
        <dbReference type="ChEBI" id="CHEBI:43474"/>
        <dbReference type="ChEBI" id="CHEBI:456216"/>
        <dbReference type="EC" id="5.6.2.4"/>
    </reaction>
</comment>
<keyword evidence="1" id="KW-0639">Primosome</keyword>
<evidence type="ECO:0000256" key="3">
    <source>
        <dbReference type="ARBA" id="ARBA00022723"/>
    </source>
</evidence>
<name>A0A831LPZ8_9BACT</name>
<dbReference type="GO" id="GO:0016787">
    <property type="term" value="F:hydrolase activity"/>
    <property type="evidence" value="ECO:0007669"/>
    <property type="project" value="UniProtKB-KW"/>
</dbReference>
<dbReference type="PROSITE" id="PS51194">
    <property type="entry name" value="HELICASE_CTER"/>
    <property type="match status" value="1"/>
</dbReference>
<dbReference type="Pfam" id="PF18319">
    <property type="entry name" value="Zn_ribbon_PriA"/>
    <property type="match status" value="1"/>
</dbReference>
<dbReference type="Gene3D" id="3.40.50.300">
    <property type="entry name" value="P-loop containing nucleotide triphosphate hydrolases"/>
    <property type="match status" value="2"/>
</dbReference>
<evidence type="ECO:0000256" key="12">
    <source>
        <dbReference type="ARBA" id="ARBA00048988"/>
    </source>
</evidence>
<dbReference type="GO" id="GO:0006269">
    <property type="term" value="P:DNA replication, synthesis of primer"/>
    <property type="evidence" value="ECO:0007669"/>
    <property type="project" value="UniProtKB-KW"/>
</dbReference>
<dbReference type="CDD" id="cd18804">
    <property type="entry name" value="SF2_C_priA"/>
    <property type="match status" value="1"/>
</dbReference>
<evidence type="ECO:0000256" key="1">
    <source>
        <dbReference type="ARBA" id="ARBA00022515"/>
    </source>
</evidence>
<reference evidence="15" key="1">
    <citation type="journal article" date="2020" name="mSystems">
        <title>Genome- and Community-Level Interaction Insights into Carbon Utilization and Element Cycling Functions of Hydrothermarchaeota in Hydrothermal Sediment.</title>
        <authorList>
            <person name="Zhou Z."/>
            <person name="Liu Y."/>
            <person name="Xu W."/>
            <person name="Pan J."/>
            <person name="Luo Z.H."/>
            <person name="Li M."/>
        </authorList>
    </citation>
    <scope>NUCLEOTIDE SEQUENCE [LARGE SCALE GENOMIC DNA]</scope>
    <source>
        <strain evidence="15">SpSt-1217</strain>
    </source>
</reference>
<dbReference type="HAMAP" id="MF_00983">
    <property type="entry name" value="PriA"/>
    <property type="match status" value="1"/>
</dbReference>